<dbReference type="SUPFAM" id="SSF89957">
    <property type="entry name" value="MTH1187/YkoF-like"/>
    <property type="match status" value="1"/>
</dbReference>
<dbReference type="Pfam" id="PF01910">
    <property type="entry name" value="Thiamine_BP"/>
    <property type="match status" value="1"/>
</dbReference>
<dbReference type="GO" id="GO:0005829">
    <property type="term" value="C:cytosol"/>
    <property type="evidence" value="ECO:0007669"/>
    <property type="project" value="TreeGrafter"/>
</dbReference>
<sequence>MAVINVSFQVLPQVPDGNSYAVVDRAIEVVQHSGVKYEVGPMETTMEGELDELLDIVKNAQQACIDAGAKRVMTIVKIDYAPQGVTMEEKVGKYRNAPR</sequence>
<dbReference type="RefSeq" id="WP_092469558.1">
    <property type="nucleotide sequence ID" value="NZ_FOOX01000003.1"/>
</dbReference>
<organism evidence="3 4">
    <name type="scientific">Desulfotruncus arcticus DSM 17038</name>
    <dbReference type="NCBI Taxonomy" id="1121424"/>
    <lineage>
        <taxon>Bacteria</taxon>
        <taxon>Bacillati</taxon>
        <taxon>Bacillota</taxon>
        <taxon>Clostridia</taxon>
        <taxon>Eubacteriales</taxon>
        <taxon>Desulfallaceae</taxon>
        <taxon>Desulfotruncus</taxon>
    </lineage>
</organism>
<dbReference type="PANTHER" id="PTHR33777:SF1">
    <property type="entry name" value="UPF0045 PROTEIN ECM15"/>
    <property type="match status" value="1"/>
</dbReference>
<reference evidence="4" key="1">
    <citation type="submission" date="2016-10" db="EMBL/GenBank/DDBJ databases">
        <authorList>
            <person name="Varghese N."/>
            <person name="Submissions S."/>
        </authorList>
    </citation>
    <scope>NUCLEOTIDE SEQUENCE [LARGE SCALE GENOMIC DNA]</scope>
    <source>
        <strain evidence="4">DSM 17038</strain>
    </source>
</reference>
<protein>
    <submittedName>
        <fullName evidence="3">Uncharacterized protein, MTH1187 family</fullName>
    </submittedName>
</protein>
<dbReference type="InterPro" id="IPR029756">
    <property type="entry name" value="MTH1187/YkoF-like"/>
</dbReference>
<name>A0A1I2QB86_9FIRM</name>
<dbReference type="PANTHER" id="PTHR33777">
    <property type="entry name" value="UPF0045 PROTEIN ECM15"/>
    <property type="match status" value="1"/>
</dbReference>
<dbReference type="Gene3D" id="3.30.70.930">
    <property type="match status" value="1"/>
</dbReference>
<evidence type="ECO:0000256" key="1">
    <source>
        <dbReference type="ARBA" id="ARBA00010272"/>
    </source>
</evidence>
<dbReference type="EMBL" id="FOOX01000003">
    <property type="protein sequence ID" value="SFG24903.1"/>
    <property type="molecule type" value="Genomic_DNA"/>
</dbReference>
<evidence type="ECO:0000313" key="3">
    <source>
        <dbReference type="EMBL" id="SFG24903.1"/>
    </source>
</evidence>
<proteinExistence type="inferred from homology"/>
<feature type="domain" description="Thiamine-binding protein" evidence="2">
    <location>
        <begin position="6"/>
        <end position="94"/>
    </location>
</feature>
<evidence type="ECO:0000259" key="2">
    <source>
        <dbReference type="Pfam" id="PF01910"/>
    </source>
</evidence>
<dbReference type="OrthoDB" id="5886358at2"/>
<keyword evidence="4" id="KW-1185">Reference proteome</keyword>
<dbReference type="Proteomes" id="UP000199337">
    <property type="component" value="Unassembled WGS sequence"/>
</dbReference>
<dbReference type="STRING" id="341036.SAMN05660649_01135"/>
<evidence type="ECO:0000313" key="4">
    <source>
        <dbReference type="Proteomes" id="UP000199337"/>
    </source>
</evidence>
<comment type="similarity">
    <text evidence="1">Belongs to the UPF0045 family.</text>
</comment>
<gene>
    <name evidence="3" type="ORF">SAMN05660649_01135</name>
</gene>
<accession>A0A1I2QB86</accession>
<dbReference type="InterPro" id="IPR002767">
    <property type="entry name" value="Thiamine_BP"/>
</dbReference>
<dbReference type="InterPro" id="IPR051614">
    <property type="entry name" value="UPF0045_domain"/>
</dbReference>
<dbReference type="AlphaFoldDB" id="A0A1I2QB86"/>